<dbReference type="AlphaFoldDB" id="F6EUB0"/>
<accession>F6EUB0</accession>
<protein>
    <submittedName>
        <fullName evidence="1">Uncharacterized protein</fullName>
    </submittedName>
</protein>
<dbReference type="HOGENOM" id="CLU_125897_0_0_5"/>
<gene>
    <name evidence="1" type="ORF">Sphch_1882</name>
</gene>
<proteinExistence type="predicted"/>
<evidence type="ECO:0000313" key="1">
    <source>
        <dbReference type="EMBL" id="AEG49563.1"/>
    </source>
</evidence>
<name>F6EUB0_SPHCR</name>
<dbReference type="STRING" id="690566.Sphch_1882"/>
<dbReference type="EMBL" id="CP002798">
    <property type="protein sequence ID" value="AEG49563.1"/>
    <property type="molecule type" value="Genomic_DNA"/>
</dbReference>
<reference evidence="1 2" key="1">
    <citation type="submission" date="2011-05" db="EMBL/GenBank/DDBJ databases">
        <title>Complete sequence of chromosome 1 of Sphingobium chlorophenolicum L-1.</title>
        <authorList>
            <consortium name="US DOE Joint Genome Institute"/>
            <person name="Lucas S."/>
            <person name="Han J."/>
            <person name="Lapidus A."/>
            <person name="Cheng J.-F."/>
            <person name="Goodwin L."/>
            <person name="Pitluck S."/>
            <person name="Peters L."/>
            <person name="Daligault H."/>
            <person name="Han C."/>
            <person name="Tapia R."/>
            <person name="Land M."/>
            <person name="Hauser L."/>
            <person name="Kyrpides N."/>
            <person name="Ivanova N."/>
            <person name="Pagani I."/>
            <person name="Turner P."/>
            <person name="Copley S."/>
            <person name="Woyke T."/>
        </authorList>
    </citation>
    <scope>NUCLEOTIDE SEQUENCE [LARGE SCALE GENOMIC DNA]</scope>
    <source>
        <strain evidence="1 2">L-1</strain>
    </source>
</reference>
<sequence>MTPDIDLQLAVAIKALIDVVTPAVDAANPMAREQLRLAILTLEHVKARHAYQPRRARRELANALELAADIQDIIGSARIEAARKAAAVSLADLSTSTSDLKAATERLLVAIDATLDQLTDRSMRKRCDRAVLKGAKAQFDLNRSWFLRTGREQDALIPQLEDLI</sequence>
<dbReference type="KEGG" id="sch:Sphch_1882"/>
<organism evidence="1 2">
    <name type="scientific">Sphingobium chlorophenolicum L-1</name>
    <dbReference type="NCBI Taxonomy" id="690566"/>
    <lineage>
        <taxon>Bacteria</taxon>
        <taxon>Pseudomonadati</taxon>
        <taxon>Pseudomonadota</taxon>
        <taxon>Alphaproteobacteria</taxon>
        <taxon>Sphingomonadales</taxon>
        <taxon>Sphingomonadaceae</taxon>
        <taxon>Sphingobium</taxon>
    </lineage>
</organism>
<keyword evidence="2" id="KW-1185">Reference proteome</keyword>
<evidence type="ECO:0000313" key="2">
    <source>
        <dbReference type="Proteomes" id="UP000007150"/>
    </source>
</evidence>
<dbReference type="Proteomes" id="UP000007150">
    <property type="component" value="Chromosome 1"/>
</dbReference>
<dbReference type="RefSeq" id="WP_013847811.1">
    <property type="nucleotide sequence ID" value="NC_015593.1"/>
</dbReference>